<dbReference type="AlphaFoldDB" id="A0AAV3V7A9"/>
<protein>
    <recommendedName>
        <fullName evidence="3">Lipoprotein</fullName>
    </recommendedName>
</protein>
<reference evidence="1 2" key="1">
    <citation type="journal article" date="2017" name="Antonie Van Leeuwenhoek">
        <title>Rhizobium rhizosphaerae sp. nov., a novel species isolated from rice rhizosphere.</title>
        <authorList>
            <person name="Zhao J.J."/>
            <person name="Zhang J."/>
            <person name="Zhang R.J."/>
            <person name="Zhang C.W."/>
            <person name="Yin H.Q."/>
            <person name="Zhang X.X."/>
        </authorList>
    </citation>
    <scope>NUCLEOTIDE SEQUENCE [LARGE SCALE GENOMIC DNA]</scope>
    <source>
        <strain evidence="1 2">S18K6</strain>
    </source>
</reference>
<evidence type="ECO:0000313" key="1">
    <source>
        <dbReference type="EMBL" id="GAC12509.1"/>
    </source>
</evidence>
<accession>A0AAV3V7A9</accession>
<dbReference type="Proteomes" id="UP000006320">
    <property type="component" value="Unassembled WGS sequence"/>
</dbReference>
<proteinExistence type="predicted"/>
<dbReference type="RefSeq" id="WP_007992140.1">
    <property type="nucleotide sequence ID" value="NZ_BAEM01000062.1"/>
</dbReference>
<name>A0AAV3V7A9_9ALTE</name>
<evidence type="ECO:0000313" key="2">
    <source>
        <dbReference type="Proteomes" id="UP000006320"/>
    </source>
</evidence>
<dbReference type="EMBL" id="BAEM01000062">
    <property type="protein sequence ID" value="GAC12509.1"/>
    <property type="molecule type" value="Genomic_DNA"/>
</dbReference>
<gene>
    <name evidence="1" type="ORF">GCHA_4592</name>
</gene>
<organism evidence="1 2">
    <name type="scientific">Paraglaciecola chathamensis S18K6</name>
    <dbReference type="NCBI Taxonomy" id="1127672"/>
    <lineage>
        <taxon>Bacteria</taxon>
        <taxon>Pseudomonadati</taxon>
        <taxon>Pseudomonadota</taxon>
        <taxon>Gammaproteobacteria</taxon>
        <taxon>Alteromonadales</taxon>
        <taxon>Alteromonadaceae</taxon>
        <taxon>Paraglaciecola</taxon>
    </lineage>
</organism>
<sequence>MRFLFLSVFFLILGCNSTPNRDDYAKHVNTMGKAFHGENKLAFSFTQSEGIDLRGIHNRDDSTSSTPILYQGGAGLVGMFAQIGAHAAFINSSRNAKLAEEQERADSKISPLINLISGVSIFSLLDRTDSLFVKNNDVDNETLRLKPIFFSNEKMNQVILKLIAWLPDERGRTKNLRYQNMIQVFSPILSEDEHALFIDKDNDDVKRMMARQLNTAIHILQGDLTGRYTGLNEPQNTFTILRNNRSKVVRGSVVDNRCGFQVVQDLHSWYIAFPTETPVQQVTLSSPEQC</sequence>
<evidence type="ECO:0008006" key="3">
    <source>
        <dbReference type="Google" id="ProtNLM"/>
    </source>
</evidence>
<dbReference type="PROSITE" id="PS51257">
    <property type="entry name" value="PROKAR_LIPOPROTEIN"/>
    <property type="match status" value="1"/>
</dbReference>
<comment type="caution">
    <text evidence="1">The sequence shown here is derived from an EMBL/GenBank/DDBJ whole genome shotgun (WGS) entry which is preliminary data.</text>
</comment>